<sequence>MESTSTLPTCQDLANELHASVAQLPKTWQLTKTSTDTQSDAATPLLQQAKLHPLGPVNLDA</sequence>
<keyword evidence="2" id="KW-1185">Reference proteome</keyword>
<name>A0A9W8ANP7_9FUNG</name>
<dbReference type="EMBL" id="JANBPY010000746">
    <property type="protein sequence ID" value="KAJ1964033.1"/>
    <property type="molecule type" value="Genomic_DNA"/>
</dbReference>
<comment type="caution">
    <text evidence="1">The sequence shown here is derived from an EMBL/GenBank/DDBJ whole genome shotgun (WGS) entry which is preliminary data.</text>
</comment>
<dbReference type="Proteomes" id="UP001150925">
    <property type="component" value="Unassembled WGS sequence"/>
</dbReference>
<evidence type="ECO:0000313" key="1">
    <source>
        <dbReference type="EMBL" id="KAJ1964033.1"/>
    </source>
</evidence>
<evidence type="ECO:0000313" key="2">
    <source>
        <dbReference type="Proteomes" id="UP001150925"/>
    </source>
</evidence>
<dbReference type="OrthoDB" id="10318072at2759"/>
<proteinExistence type="predicted"/>
<gene>
    <name evidence="1" type="ORF">IWQ62_003045</name>
</gene>
<reference evidence="1" key="1">
    <citation type="submission" date="2022-07" db="EMBL/GenBank/DDBJ databases">
        <title>Phylogenomic reconstructions and comparative analyses of Kickxellomycotina fungi.</title>
        <authorList>
            <person name="Reynolds N.K."/>
            <person name="Stajich J.E."/>
            <person name="Barry K."/>
            <person name="Grigoriev I.V."/>
            <person name="Crous P."/>
            <person name="Smith M.E."/>
        </authorList>
    </citation>
    <scope>NUCLEOTIDE SEQUENCE</scope>
    <source>
        <strain evidence="1">RSA 1196</strain>
    </source>
</reference>
<protein>
    <submittedName>
        <fullName evidence="1">Uncharacterized protein</fullName>
    </submittedName>
</protein>
<organism evidence="1 2">
    <name type="scientific">Dispira parvispora</name>
    <dbReference type="NCBI Taxonomy" id="1520584"/>
    <lineage>
        <taxon>Eukaryota</taxon>
        <taxon>Fungi</taxon>
        <taxon>Fungi incertae sedis</taxon>
        <taxon>Zoopagomycota</taxon>
        <taxon>Kickxellomycotina</taxon>
        <taxon>Dimargaritomycetes</taxon>
        <taxon>Dimargaritales</taxon>
        <taxon>Dimargaritaceae</taxon>
        <taxon>Dispira</taxon>
    </lineage>
</organism>
<feature type="non-terminal residue" evidence="1">
    <location>
        <position position="61"/>
    </location>
</feature>
<dbReference type="AlphaFoldDB" id="A0A9W8ANP7"/>
<accession>A0A9W8ANP7</accession>